<sequence>MALDVLAVGPLYQGPDMNKIRLIAQTTKKSIIPPKALTPAKTKLTTIETKRIMSVLDETIHKVELVSLLSPAASDSQAWEGTLGPDIMKAVREHEDLCLVLLDRVSYLKEEERKLQEAEEFEDEAWFRERLFAMDVQKSQLPPLMQKIKESTKNVVRLLLSDPQAASLLQAQTLGRSKEAQCFIDSLVELRGFLFEKLLTSPMEARDKIQFIQDITRRNRRHQEIIDTLENELAACVRNRNTEVEKENFVIQELKNHLHQVLKFSENSLLRTKQEAEKQQKADFRASQARVAKIQQEILVLQSQFHNLVMENREAEQALRKKKYKVETEIENWIQKYDSEMSEKQDEYEELDIIHKEEQLQLEELKKRYDVLVEEFSQIQAEREILTKKRLEDEQEMVRMVRAATLIQALWKGYLVRSMLKSKKKKRGKGKGEKKGKGKGEKEKGRGKGEKEKGRGKGKGKK</sequence>
<evidence type="ECO:0000256" key="11">
    <source>
        <dbReference type="ARBA" id="ARBA00046836"/>
    </source>
</evidence>
<dbReference type="Gene3D" id="1.20.5.190">
    <property type="match status" value="1"/>
</dbReference>
<comment type="subcellular location">
    <subcellularLocation>
        <location evidence="2">Cytoplasm</location>
        <location evidence="2">Cytoskeleton</location>
        <location evidence="2">Flagellum axoneme</location>
    </subcellularLocation>
</comment>
<dbReference type="PROSITE" id="PS50096">
    <property type="entry name" value="IQ"/>
    <property type="match status" value="1"/>
</dbReference>
<evidence type="ECO:0000256" key="8">
    <source>
        <dbReference type="ARBA" id="ARBA00023212"/>
    </source>
</evidence>
<evidence type="ECO:0000256" key="6">
    <source>
        <dbReference type="ARBA" id="ARBA00022846"/>
    </source>
</evidence>
<evidence type="ECO:0000256" key="4">
    <source>
        <dbReference type="ARBA" id="ARBA00021752"/>
    </source>
</evidence>
<dbReference type="InterPro" id="IPR042815">
    <property type="entry name" value="DRC10"/>
</dbReference>
<evidence type="ECO:0000256" key="10">
    <source>
        <dbReference type="ARBA" id="ARBA00032180"/>
    </source>
</evidence>
<feature type="coiled-coil region" evidence="12">
    <location>
        <begin position="212"/>
        <end position="282"/>
    </location>
</feature>
<accession>A0A8C6FRC5</accession>
<dbReference type="Ensembl" id="ENSMMST00000027039.1">
    <property type="protein sequence ID" value="ENSMMSP00000024470.1"/>
    <property type="gene ID" value="ENSMMSG00000018420.1"/>
</dbReference>
<evidence type="ECO:0000313" key="14">
    <source>
        <dbReference type="Ensembl" id="ENSMMSP00000024470.1"/>
    </source>
</evidence>
<evidence type="ECO:0000313" key="15">
    <source>
        <dbReference type="Proteomes" id="UP000694544"/>
    </source>
</evidence>
<evidence type="ECO:0000256" key="5">
    <source>
        <dbReference type="ARBA" id="ARBA00022490"/>
    </source>
</evidence>
<reference evidence="14" key="2">
    <citation type="submission" date="2025-09" db="UniProtKB">
        <authorList>
            <consortium name="Ensembl"/>
        </authorList>
    </citation>
    <scope>IDENTIFICATION</scope>
</reference>
<dbReference type="GO" id="GO:0036064">
    <property type="term" value="C:ciliary basal body"/>
    <property type="evidence" value="ECO:0007669"/>
    <property type="project" value="Ensembl"/>
</dbReference>
<protein>
    <recommendedName>
        <fullName evidence="4">Dynein regulatory complex protein 10</fullName>
    </recommendedName>
    <alternativeName>
        <fullName evidence="10">IQ domain-containing protein D</fullName>
    </alternativeName>
</protein>
<organism evidence="14 15">
    <name type="scientific">Moschus moschiferus</name>
    <name type="common">Siberian musk deer</name>
    <name type="synonym">Moschus sibiricus</name>
    <dbReference type="NCBI Taxonomy" id="68415"/>
    <lineage>
        <taxon>Eukaryota</taxon>
        <taxon>Metazoa</taxon>
        <taxon>Chordata</taxon>
        <taxon>Craniata</taxon>
        <taxon>Vertebrata</taxon>
        <taxon>Euteleostomi</taxon>
        <taxon>Mammalia</taxon>
        <taxon>Eutheria</taxon>
        <taxon>Laurasiatheria</taxon>
        <taxon>Artiodactyla</taxon>
        <taxon>Ruminantia</taxon>
        <taxon>Pecora</taxon>
        <taxon>Moschidae</taxon>
        <taxon>Moschus</taxon>
    </lineage>
</organism>
<evidence type="ECO:0000256" key="13">
    <source>
        <dbReference type="SAM" id="MobiDB-lite"/>
    </source>
</evidence>
<feature type="region of interest" description="Disordered" evidence="13">
    <location>
        <begin position="421"/>
        <end position="462"/>
    </location>
</feature>
<feature type="coiled-coil region" evidence="12">
    <location>
        <begin position="334"/>
        <end position="382"/>
    </location>
</feature>
<feature type="compositionally biased region" description="Basic and acidic residues" evidence="13">
    <location>
        <begin position="430"/>
        <end position="455"/>
    </location>
</feature>
<dbReference type="AlphaFoldDB" id="A0A8C6FRC5"/>
<evidence type="ECO:0000256" key="2">
    <source>
        <dbReference type="ARBA" id="ARBA00004611"/>
    </source>
</evidence>
<comment type="function">
    <text evidence="1">Component of the nexin-dynein regulatory complex (N-DRC), a key regulator of ciliary/flagellar motility which maintains the alignment and integrity of the distal axoneme and regulates microtubule sliding in motile axonemes.</text>
</comment>
<evidence type="ECO:0000256" key="7">
    <source>
        <dbReference type="ARBA" id="ARBA00023069"/>
    </source>
</evidence>
<dbReference type="Proteomes" id="UP000694544">
    <property type="component" value="Unplaced"/>
</dbReference>
<name>A0A8C6FRC5_MOSMO</name>
<keyword evidence="15" id="KW-1185">Reference proteome</keyword>
<evidence type="ECO:0000256" key="1">
    <source>
        <dbReference type="ARBA" id="ARBA00003029"/>
    </source>
</evidence>
<gene>
    <name evidence="14" type="primary">IQCD</name>
</gene>
<dbReference type="PANTHER" id="PTHR31598">
    <property type="entry name" value="IQ DOMAIN-CONTAINING PROTEIN D"/>
    <property type="match status" value="1"/>
</dbReference>
<evidence type="ECO:0000256" key="9">
    <source>
        <dbReference type="ARBA" id="ARBA00023273"/>
    </source>
</evidence>
<comment type="subunit">
    <text evidence="11">Component of the nexin-dynein regulatory complex (N-DRC). Interacts with CFAP52.</text>
</comment>
<dbReference type="SMART" id="SM00015">
    <property type="entry name" value="IQ"/>
    <property type="match status" value="1"/>
</dbReference>
<dbReference type="InterPro" id="IPR000048">
    <property type="entry name" value="IQ_motif_EF-hand-BS"/>
</dbReference>
<comment type="similarity">
    <text evidence="3">Belongs to the DRC10 family.</text>
</comment>
<keyword evidence="9" id="KW-0966">Cell projection</keyword>
<keyword evidence="7" id="KW-0969">Cilium</keyword>
<keyword evidence="5" id="KW-0963">Cytoplasm</keyword>
<keyword evidence="8" id="KW-0206">Cytoskeleton</keyword>
<dbReference type="Pfam" id="PF00612">
    <property type="entry name" value="IQ"/>
    <property type="match status" value="1"/>
</dbReference>
<evidence type="ECO:0000256" key="3">
    <source>
        <dbReference type="ARBA" id="ARBA00009071"/>
    </source>
</evidence>
<reference evidence="14" key="1">
    <citation type="submission" date="2025-08" db="UniProtKB">
        <authorList>
            <consortium name="Ensembl"/>
        </authorList>
    </citation>
    <scope>IDENTIFICATION</scope>
</reference>
<keyword evidence="6" id="KW-0282">Flagellum</keyword>
<evidence type="ECO:0000256" key="12">
    <source>
        <dbReference type="SAM" id="Coils"/>
    </source>
</evidence>
<proteinExistence type="inferred from homology"/>
<dbReference type="PANTHER" id="PTHR31598:SF1">
    <property type="entry name" value="DYNEIN REGULATORY COMPLEX PROTEIN 10"/>
    <property type="match status" value="1"/>
</dbReference>
<keyword evidence="12" id="KW-0175">Coiled coil</keyword>
<dbReference type="GeneTree" id="ENSGT00730000111354"/>
<dbReference type="CDD" id="cd23767">
    <property type="entry name" value="IQCD"/>
    <property type="match status" value="1"/>
</dbReference>